<feature type="region of interest" description="Disordered" evidence="7">
    <location>
        <begin position="127"/>
        <end position="185"/>
    </location>
</feature>
<dbReference type="AlphaFoldDB" id="L8GG99"/>
<dbReference type="GO" id="GO:0005730">
    <property type="term" value="C:nucleolus"/>
    <property type="evidence" value="ECO:0007669"/>
    <property type="project" value="TreeGrafter"/>
</dbReference>
<keyword evidence="6" id="KW-0539">Nucleus</keyword>
<accession>L8GG99</accession>
<dbReference type="GO" id="GO:0006302">
    <property type="term" value="P:double-strand break repair"/>
    <property type="evidence" value="ECO:0007669"/>
    <property type="project" value="TreeGrafter"/>
</dbReference>
<dbReference type="RefSeq" id="XP_004334030.1">
    <property type="nucleotide sequence ID" value="XM_004333982.1"/>
</dbReference>
<dbReference type="KEGG" id="acan:ACA1_117560"/>
<dbReference type="InterPro" id="IPR004102">
    <property type="entry name" value="Poly(ADP-ribose)pol_reg_dom"/>
</dbReference>
<proteinExistence type="predicted"/>
<dbReference type="SUPFAM" id="SSF47587">
    <property type="entry name" value="Domain of poly(ADP-ribose) polymerase"/>
    <property type="match status" value="1"/>
</dbReference>
<dbReference type="GO" id="GO:1990404">
    <property type="term" value="F:NAD+-protein mono-ADP-ribosyltransferase activity"/>
    <property type="evidence" value="ECO:0007669"/>
    <property type="project" value="TreeGrafter"/>
</dbReference>
<evidence type="ECO:0000256" key="3">
    <source>
        <dbReference type="ARBA" id="ARBA00022679"/>
    </source>
</evidence>
<evidence type="ECO:0000259" key="8">
    <source>
        <dbReference type="PROSITE" id="PS51059"/>
    </source>
</evidence>
<dbReference type="EMBL" id="KB008138">
    <property type="protein sequence ID" value="ELR12017.1"/>
    <property type="molecule type" value="Genomic_DNA"/>
</dbReference>
<dbReference type="VEuPathDB" id="AmoebaDB:ACA1_117560"/>
<dbReference type="PANTHER" id="PTHR10459:SF108">
    <property type="entry name" value="POLY [ADP-RIBOSE] POLYMERASE"/>
    <property type="match status" value="1"/>
</dbReference>
<dbReference type="PANTHER" id="PTHR10459">
    <property type="entry name" value="DNA LIGASE"/>
    <property type="match status" value="1"/>
</dbReference>
<organism evidence="10 11">
    <name type="scientific">Acanthamoeba castellanii (strain ATCC 30010 / Neff)</name>
    <dbReference type="NCBI Taxonomy" id="1257118"/>
    <lineage>
        <taxon>Eukaryota</taxon>
        <taxon>Amoebozoa</taxon>
        <taxon>Discosea</taxon>
        <taxon>Longamoebia</taxon>
        <taxon>Centramoebida</taxon>
        <taxon>Acanthamoebidae</taxon>
        <taxon>Acanthamoeba</taxon>
    </lineage>
</organism>
<evidence type="ECO:0000313" key="10">
    <source>
        <dbReference type="EMBL" id="ELR12017.1"/>
    </source>
</evidence>
<keyword evidence="11" id="KW-1185">Reference proteome</keyword>
<feature type="domain" description="PARP catalytic" evidence="8">
    <location>
        <begin position="260"/>
        <end position="330"/>
    </location>
</feature>
<dbReference type="Pfam" id="PF02877">
    <property type="entry name" value="PARP_reg"/>
    <property type="match status" value="1"/>
</dbReference>
<dbReference type="GeneID" id="14912497"/>
<feature type="compositionally biased region" description="Low complexity" evidence="7">
    <location>
        <begin position="172"/>
        <end position="181"/>
    </location>
</feature>
<evidence type="ECO:0000256" key="7">
    <source>
        <dbReference type="SAM" id="MobiDB-lite"/>
    </source>
</evidence>
<dbReference type="GO" id="GO:0003950">
    <property type="term" value="F:NAD+ poly-ADP-ribosyltransferase activity"/>
    <property type="evidence" value="ECO:0007669"/>
    <property type="project" value="InterPro"/>
</dbReference>
<feature type="compositionally biased region" description="Acidic residues" evidence="7">
    <location>
        <begin position="139"/>
        <end position="162"/>
    </location>
</feature>
<evidence type="ECO:0000256" key="5">
    <source>
        <dbReference type="ARBA" id="ARBA00023027"/>
    </source>
</evidence>
<dbReference type="InterPro" id="IPR036616">
    <property type="entry name" value="Poly(ADP-ribose)pol_reg_dom_sf"/>
</dbReference>
<dbReference type="STRING" id="1257118.L8GG99"/>
<evidence type="ECO:0000313" key="11">
    <source>
        <dbReference type="Proteomes" id="UP000011083"/>
    </source>
</evidence>
<sequence>GNAWEERAAFDKKPKKYHLVKVDAERERSIANLLKPFDVEIEDDIVEQQQPTNKNANKNDAPKYPASKLPVPLQHAIKALTDSTMLTQAMRTAGIDTDAMPLGRLTKEDIEAAKQILADIRKLLHKIHPPATPAAAEEKADEDDEEEENEDEDEENEDEEDEERPKKKKKTAAAPATATGGEKPKELTLDEARVFFEQIAELSNRFYELIPHANYTVESIPPLDNENLLNEKFTMLGNLAEIQTASKILLGAHYRAKELNPLDYCYSAMNIRLNDIEKETDEYKTLMTYIKNTEQGALRGKFITNIYNLQRKGEPERFQKWEDLHNHQLL</sequence>
<evidence type="ECO:0000259" key="9">
    <source>
        <dbReference type="PROSITE" id="PS51060"/>
    </source>
</evidence>
<dbReference type="InterPro" id="IPR050800">
    <property type="entry name" value="ARTD/PARP"/>
</dbReference>
<dbReference type="PROSITE" id="PS51059">
    <property type="entry name" value="PARP_CATALYTIC"/>
    <property type="match status" value="1"/>
</dbReference>
<evidence type="ECO:0000256" key="1">
    <source>
        <dbReference type="ARBA" id="ARBA00004123"/>
    </source>
</evidence>
<dbReference type="Gene3D" id="3.90.228.10">
    <property type="match status" value="1"/>
</dbReference>
<feature type="region of interest" description="Disordered" evidence="7">
    <location>
        <begin position="44"/>
        <end position="68"/>
    </location>
</feature>
<reference evidence="10 11" key="1">
    <citation type="journal article" date="2013" name="Genome Biol.">
        <title>Genome of Acanthamoeba castellanii highlights extensive lateral gene transfer and early evolution of tyrosine kinase signaling.</title>
        <authorList>
            <person name="Clarke M."/>
            <person name="Lohan A.J."/>
            <person name="Liu B."/>
            <person name="Lagkouvardos I."/>
            <person name="Roy S."/>
            <person name="Zafar N."/>
            <person name="Bertelli C."/>
            <person name="Schilde C."/>
            <person name="Kianianmomeni A."/>
            <person name="Burglin T.R."/>
            <person name="Frech C."/>
            <person name="Turcotte B."/>
            <person name="Kopec K.O."/>
            <person name="Synnott J.M."/>
            <person name="Choo C."/>
            <person name="Paponov I."/>
            <person name="Finkler A."/>
            <person name="Soon Heng Tan C."/>
            <person name="Hutchins A.P."/>
            <person name="Weinmeier T."/>
            <person name="Rattei T."/>
            <person name="Chu J.S."/>
            <person name="Gimenez G."/>
            <person name="Irimia M."/>
            <person name="Rigden D.J."/>
            <person name="Fitzpatrick D.A."/>
            <person name="Lorenzo-Morales J."/>
            <person name="Bateman A."/>
            <person name="Chiu C.H."/>
            <person name="Tang P."/>
            <person name="Hegemann P."/>
            <person name="Fromm H."/>
            <person name="Raoult D."/>
            <person name="Greub G."/>
            <person name="Miranda-Saavedra D."/>
            <person name="Chen N."/>
            <person name="Nash P."/>
            <person name="Ginger M.L."/>
            <person name="Horn M."/>
            <person name="Schaap P."/>
            <person name="Caler L."/>
            <person name="Loftus B."/>
        </authorList>
    </citation>
    <scope>NUCLEOTIDE SEQUENCE [LARGE SCALE GENOMIC DNA]</scope>
    <source>
        <strain evidence="10 11">Neff</strain>
    </source>
</reference>
<feature type="domain" description="PARP alpha-helical" evidence="9">
    <location>
        <begin position="66"/>
        <end position="250"/>
    </location>
</feature>
<feature type="compositionally biased region" description="Polar residues" evidence="7">
    <location>
        <begin position="47"/>
        <end position="58"/>
    </location>
</feature>
<dbReference type="PROSITE" id="PS51060">
    <property type="entry name" value="PARP_ALPHA_HD"/>
    <property type="match status" value="1"/>
</dbReference>
<dbReference type="Gene3D" id="1.20.142.10">
    <property type="entry name" value="Poly(ADP-ribose) polymerase, regulatory domain"/>
    <property type="match status" value="1"/>
</dbReference>
<dbReference type="InterPro" id="IPR012317">
    <property type="entry name" value="Poly(ADP-ribose)pol_cat_dom"/>
</dbReference>
<dbReference type="GO" id="GO:0070212">
    <property type="term" value="P:protein poly-ADP-ribosylation"/>
    <property type="evidence" value="ECO:0007669"/>
    <property type="project" value="TreeGrafter"/>
</dbReference>
<comment type="subcellular location">
    <subcellularLocation>
        <location evidence="1">Nucleus</location>
    </subcellularLocation>
</comment>
<gene>
    <name evidence="10" type="ORF">ACA1_117560</name>
</gene>
<name>L8GG99_ACACF</name>
<keyword evidence="4" id="KW-0548">Nucleotidyltransferase</keyword>
<feature type="non-terminal residue" evidence="10">
    <location>
        <position position="330"/>
    </location>
</feature>
<feature type="non-terminal residue" evidence="10">
    <location>
        <position position="1"/>
    </location>
</feature>
<evidence type="ECO:0000256" key="2">
    <source>
        <dbReference type="ARBA" id="ARBA00022676"/>
    </source>
</evidence>
<dbReference type="GO" id="GO:0016779">
    <property type="term" value="F:nucleotidyltransferase activity"/>
    <property type="evidence" value="ECO:0007669"/>
    <property type="project" value="UniProtKB-KW"/>
</dbReference>
<protein>
    <submittedName>
        <fullName evidence="10">NAD(+) ADP-ribosyltransferase</fullName>
    </submittedName>
</protein>
<keyword evidence="5" id="KW-0520">NAD</keyword>
<evidence type="ECO:0000256" key="4">
    <source>
        <dbReference type="ARBA" id="ARBA00022695"/>
    </source>
</evidence>
<dbReference type="OrthoDB" id="2017365at2759"/>
<keyword evidence="3 10" id="KW-0808">Transferase</keyword>
<evidence type="ECO:0000256" key="6">
    <source>
        <dbReference type="ARBA" id="ARBA00023242"/>
    </source>
</evidence>
<dbReference type="Proteomes" id="UP000011083">
    <property type="component" value="Unassembled WGS sequence"/>
</dbReference>
<keyword evidence="2" id="KW-0328">Glycosyltransferase</keyword>